<dbReference type="Proteomes" id="UP000310576">
    <property type="component" value="Unassembled WGS sequence"/>
</dbReference>
<evidence type="ECO:0000313" key="1">
    <source>
        <dbReference type="EMBL" id="THA13944.1"/>
    </source>
</evidence>
<sequence length="78" mass="9337">MKIYYIFSNYYDQDWIDEIERLQTLSVFRNKEAIRQAMKNALPQSKFNSYEILESGKSSELIDQTRKFNMVFAVQALE</sequence>
<reference evidence="1 2" key="1">
    <citation type="journal article" date="2019" name="Vet. Microbiol.">
        <title>Development of multi locus sequence typing (MLST) of Rodentibacter pneumotropicus.</title>
        <authorList>
            <person name="Adhikary S."/>
            <person name="Bisgaard M."/>
            <person name="Boot R."/>
            <person name="Benga L."/>
            <person name="Nicklas W."/>
            <person name="Christensen H."/>
        </authorList>
    </citation>
    <scope>NUCLEOTIDE SEQUENCE [LARGE SCALE GENOMIC DNA]</scope>
    <source>
        <strain evidence="1 2">1596_07</strain>
    </source>
</reference>
<evidence type="ECO:0000313" key="2">
    <source>
        <dbReference type="Proteomes" id="UP000310576"/>
    </source>
</evidence>
<proteinExistence type="predicted"/>
<organism evidence="1 2">
    <name type="scientific">Rodentibacter pneumotropicus</name>
    <dbReference type="NCBI Taxonomy" id="758"/>
    <lineage>
        <taxon>Bacteria</taxon>
        <taxon>Pseudomonadati</taxon>
        <taxon>Pseudomonadota</taxon>
        <taxon>Gammaproteobacteria</taxon>
        <taxon>Pasteurellales</taxon>
        <taxon>Pasteurellaceae</taxon>
        <taxon>Rodentibacter</taxon>
    </lineage>
</organism>
<dbReference type="EMBL" id="QXNG01000079">
    <property type="protein sequence ID" value="THA13944.1"/>
    <property type="molecule type" value="Genomic_DNA"/>
</dbReference>
<accession>A0A4S2QC50</accession>
<dbReference type="AlphaFoldDB" id="A0A4S2QC50"/>
<name>A0A4S2QC50_9PAST</name>
<gene>
    <name evidence="1" type="ORF">D3M76_08290</name>
</gene>
<comment type="caution">
    <text evidence="1">The sequence shown here is derived from an EMBL/GenBank/DDBJ whole genome shotgun (WGS) entry which is preliminary data.</text>
</comment>
<protein>
    <submittedName>
        <fullName evidence="1">Uncharacterized protein</fullName>
    </submittedName>
</protein>